<evidence type="ECO:0000259" key="2">
    <source>
        <dbReference type="PROSITE" id="PS50052"/>
    </source>
</evidence>
<dbReference type="AlphaFoldDB" id="A0AAW0S341"/>
<feature type="region of interest" description="Disordered" evidence="1">
    <location>
        <begin position="231"/>
        <end position="259"/>
    </location>
</feature>
<feature type="compositionally biased region" description="Basic and acidic residues" evidence="1">
    <location>
        <begin position="771"/>
        <end position="783"/>
    </location>
</feature>
<feature type="domain" description="Guanylate kinase-like" evidence="2">
    <location>
        <begin position="600"/>
        <end position="722"/>
    </location>
</feature>
<feature type="compositionally biased region" description="Acidic residues" evidence="1">
    <location>
        <begin position="571"/>
        <end position="583"/>
    </location>
</feature>
<dbReference type="EMBL" id="JAAHCF010000062">
    <property type="protein sequence ID" value="KAK8149063.1"/>
    <property type="molecule type" value="Genomic_DNA"/>
</dbReference>
<dbReference type="Proteomes" id="UP001397290">
    <property type="component" value="Unassembled WGS sequence"/>
</dbReference>
<dbReference type="SMART" id="SM00072">
    <property type="entry name" value="GuKc"/>
    <property type="match status" value="1"/>
</dbReference>
<dbReference type="PANTHER" id="PTHR13265">
    <property type="entry name" value="THO COMPLEX SUBUNIT 1"/>
    <property type="match status" value="1"/>
</dbReference>
<feature type="region of interest" description="Disordered" evidence="1">
    <location>
        <begin position="570"/>
        <end position="598"/>
    </location>
</feature>
<feature type="region of interest" description="Disordered" evidence="1">
    <location>
        <begin position="762"/>
        <end position="818"/>
    </location>
</feature>
<reference evidence="3 4" key="1">
    <citation type="submission" date="2020-02" db="EMBL/GenBank/DDBJ databases">
        <title>Comparative genomics of the hypocrealean fungal genus Beauvera.</title>
        <authorList>
            <person name="Showalter D.N."/>
            <person name="Bushley K.E."/>
            <person name="Rehner S.A."/>
        </authorList>
    </citation>
    <scope>NUCLEOTIDE SEQUENCE [LARGE SCALE GENOMIC DNA]</scope>
    <source>
        <strain evidence="3 4">ARSEF4384</strain>
    </source>
</reference>
<dbReference type="InterPro" id="IPR027417">
    <property type="entry name" value="P-loop_NTPase"/>
</dbReference>
<dbReference type="PANTHER" id="PTHR13265:SF0">
    <property type="entry name" value="HPR1"/>
    <property type="match status" value="1"/>
</dbReference>
<comment type="caution">
    <text evidence="3">The sequence shown here is derived from an EMBL/GenBank/DDBJ whole genome shotgun (WGS) entry which is preliminary data.</text>
</comment>
<dbReference type="Gene3D" id="3.40.50.300">
    <property type="entry name" value="P-loop containing nucleotide triphosphate hydrolases"/>
    <property type="match status" value="1"/>
</dbReference>
<dbReference type="InterPro" id="IPR021861">
    <property type="entry name" value="THO_THOC1"/>
</dbReference>
<dbReference type="GO" id="GO:0000445">
    <property type="term" value="C:THO complex part of transcription export complex"/>
    <property type="evidence" value="ECO:0007669"/>
    <property type="project" value="TreeGrafter"/>
</dbReference>
<protein>
    <recommendedName>
        <fullName evidence="2">Guanylate kinase-like domain-containing protein</fullName>
    </recommendedName>
</protein>
<dbReference type="Pfam" id="PF11957">
    <property type="entry name" value="efThoc1"/>
    <property type="match status" value="1"/>
</dbReference>
<feature type="compositionally biased region" description="Basic and acidic residues" evidence="1">
    <location>
        <begin position="232"/>
        <end position="259"/>
    </location>
</feature>
<feature type="compositionally biased region" description="Basic and acidic residues" evidence="1">
    <location>
        <begin position="795"/>
        <end position="804"/>
    </location>
</feature>
<gene>
    <name evidence="3" type="ORF">G3M48_008323</name>
</gene>
<dbReference type="InterPro" id="IPR008144">
    <property type="entry name" value="Guanylate_kin-like_dom"/>
</dbReference>
<name>A0AAW0S341_9HYPO</name>
<evidence type="ECO:0000313" key="4">
    <source>
        <dbReference type="Proteomes" id="UP001397290"/>
    </source>
</evidence>
<feature type="compositionally biased region" description="Acidic residues" evidence="1">
    <location>
        <begin position="784"/>
        <end position="794"/>
    </location>
</feature>
<keyword evidence="4" id="KW-1185">Reference proteome</keyword>
<dbReference type="InterPro" id="IPR008145">
    <property type="entry name" value="GK/Ca_channel_bsu"/>
</dbReference>
<dbReference type="GO" id="GO:0006406">
    <property type="term" value="P:mRNA export from nucleus"/>
    <property type="evidence" value="ECO:0007669"/>
    <property type="project" value="TreeGrafter"/>
</dbReference>
<organism evidence="3 4">
    <name type="scientific">Beauveria asiatica</name>
    <dbReference type="NCBI Taxonomy" id="1069075"/>
    <lineage>
        <taxon>Eukaryota</taxon>
        <taxon>Fungi</taxon>
        <taxon>Dikarya</taxon>
        <taxon>Ascomycota</taxon>
        <taxon>Pezizomycotina</taxon>
        <taxon>Sordariomycetes</taxon>
        <taxon>Hypocreomycetidae</taxon>
        <taxon>Hypocreales</taxon>
        <taxon>Cordycipitaceae</taxon>
        <taxon>Beauveria</taxon>
    </lineage>
</organism>
<dbReference type="Pfam" id="PF00625">
    <property type="entry name" value="Guanylate_kin"/>
    <property type="match status" value="1"/>
</dbReference>
<dbReference type="PROSITE" id="PS50052">
    <property type="entry name" value="GUANYLATE_KINASE_2"/>
    <property type="match status" value="1"/>
</dbReference>
<evidence type="ECO:0000256" key="1">
    <source>
        <dbReference type="SAM" id="MobiDB-lite"/>
    </source>
</evidence>
<proteinExistence type="predicted"/>
<sequence>MPALDMDKPRMASVDAFGKLLSSLLDEASVVKQSSGVEPALTKPDFADLTSRVDAALPQQGEEAADSDAAVADLKSRQFAIVEGASRDLFGALIASIPIDSPKFVRMWNFLDILSILSDGGQCDPALVFWLVEELLDSQTIAGCRHIFDFLESRRERMTAKNFSQKKLVILRSCNELLRRLSRAEDTAFCGRVFIFMFQCFPLGDRSSVNLRGEYHVENVTTYETTANGDATKMDVDAETNGEKKADAKDGRSKEENSRLSSEELYPLLWSLQESFSQPTTLFDSAKFSHFKHSLEETMKAFESLHADDQRSLKRKRNDEGATTIAEAFNPKYLTSQDLFELEISDLSFRRHVLVQALIITEFLLSLSAEAKQKLTGVPTANKAVVYSEQLSEEDTKWATDTKRRISEYLRQGFDGPYFFRMVETVLARDKNWVFWKMASCPPIEREPVTAADFVAARSSAERMATSKRLRPTPIGAVSMAFLNRSASSATMDELRPPARYQLPELTSFQRPIADDDFEIGMPASDASRAAAVHGKSSKSWRALRIAARTRLAAFDKIDDPQQIAVVFAEPTDDDDDDDDEAANGDNDAATSEEDMPSNRAAVILASSSHETLRAVAARLLEKHRTVFGPVVRHTTRAATEGESNGKTFHFVSTPEFNQLRDSDRLVEHGERDGSHYGTSTKAIDAVTEAGKIPIIQLDTEAAQFAKDMDFEARYILVDTPSSAIDKVNEIYDAMIGIAGDNEEDLDNAAAKLSTFLYKGGASAPAEDDDYHGGDAMEDTKPEADEEESGSEDGGDGRGGKEEAANGDADMADAEAKR</sequence>
<dbReference type="SUPFAM" id="SSF52540">
    <property type="entry name" value="P-loop containing nucleoside triphosphate hydrolases"/>
    <property type="match status" value="1"/>
</dbReference>
<accession>A0AAW0S341</accession>
<evidence type="ECO:0000313" key="3">
    <source>
        <dbReference type="EMBL" id="KAK8149063.1"/>
    </source>
</evidence>